<dbReference type="Pfam" id="PF00391">
    <property type="entry name" value="PEP-utilizers"/>
    <property type="match status" value="1"/>
</dbReference>
<evidence type="ECO:0000256" key="7">
    <source>
        <dbReference type="ARBA" id="ARBA00016544"/>
    </source>
</evidence>
<evidence type="ECO:0000256" key="13">
    <source>
        <dbReference type="ARBA" id="ARBA00022723"/>
    </source>
</evidence>
<evidence type="ECO:0000256" key="6">
    <source>
        <dbReference type="ARBA" id="ARBA00012232"/>
    </source>
</evidence>
<dbReference type="GO" id="GO:0009401">
    <property type="term" value="P:phosphoenolpyruvate-dependent sugar phosphotransferase system"/>
    <property type="evidence" value="ECO:0007669"/>
    <property type="project" value="UniProtKB-KW"/>
</dbReference>
<evidence type="ECO:0000259" key="21">
    <source>
        <dbReference type="Pfam" id="PF00391"/>
    </source>
</evidence>
<dbReference type="NCBIfam" id="TIGR01417">
    <property type="entry name" value="PTS_I_fam"/>
    <property type="match status" value="1"/>
</dbReference>
<feature type="binding site" evidence="20">
    <location>
        <position position="430"/>
    </location>
    <ligand>
        <name>Mg(2+)</name>
        <dbReference type="ChEBI" id="CHEBI:18420"/>
    </ligand>
</feature>
<dbReference type="InterPro" id="IPR006318">
    <property type="entry name" value="PTS_EI-like"/>
</dbReference>
<dbReference type="PIRSF" id="PIRSF000732">
    <property type="entry name" value="PTS_enzyme_I"/>
    <property type="match status" value="1"/>
</dbReference>
<comment type="cofactor">
    <cofactor evidence="2 17 20">
        <name>Mg(2+)</name>
        <dbReference type="ChEBI" id="CHEBI:18420"/>
    </cofactor>
</comment>
<feature type="binding site" evidence="19">
    <location>
        <position position="295"/>
    </location>
    <ligand>
        <name>phosphoenolpyruvate</name>
        <dbReference type="ChEBI" id="CHEBI:58702"/>
    </ligand>
</feature>
<feature type="binding site" evidence="19">
    <location>
        <position position="331"/>
    </location>
    <ligand>
        <name>phosphoenolpyruvate</name>
        <dbReference type="ChEBI" id="CHEBI:58702"/>
    </ligand>
</feature>
<dbReference type="GO" id="GO:0005737">
    <property type="term" value="C:cytoplasm"/>
    <property type="evidence" value="ECO:0007669"/>
    <property type="project" value="UniProtKB-SubCell"/>
</dbReference>
<evidence type="ECO:0000256" key="10">
    <source>
        <dbReference type="ARBA" id="ARBA00022597"/>
    </source>
</evidence>
<feature type="domain" description="Phosphotransferase system enzyme I N-terminal" evidence="23">
    <location>
        <begin position="5"/>
        <end position="125"/>
    </location>
</feature>
<dbReference type="InterPro" id="IPR050499">
    <property type="entry name" value="PEP-utilizing_PTS_enzyme"/>
</dbReference>
<keyword evidence="25" id="KW-1185">Reference proteome</keyword>
<dbReference type="SUPFAM" id="SSF47831">
    <property type="entry name" value="Enzyme I of the PEP:sugar phosphotransferase system HPr-binding (sub)domain"/>
    <property type="match status" value="1"/>
</dbReference>
<keyword evidence="10 17" id="KW-0762">Sugar transport</keyword>
<evidence type="ECO:0000256" key="1">
    <source>
        <dbReference type="ARBA" id="ARBA00000683"/>
    </source>
</evidence>
<keyword evidence="8 17" id="KW-0813">Transport</keyword>
<dbReference type="Pfam" id="PF05524">
    <property type="entry name" value="PEP-utilisers_N"/>
    <property type="match status" value="1"/>
</dbReference>
<feature type="active site" description="Tele-phosphohistidine intermediate" evidence="18">
    <location>
        <position position="188"/>
    </location>
</feature>
<evidence type="ECO:0000256" key="9">
    <source>
        <dbReference type="ARBA" id="ARBA00022490"/>
    </source>
</evidence>
<evidence type="ECO:0000256" key="19">
    <source>
        <dbReference type="PIRSR" id="PIRSR000732-2"/>
    </source>
</evidence>
<feature type="binding site" evidence="20">
    <location>
        <position position="454"/>
    </location>
    <ligand>
        <name>Mg(2+)</name>
        <dbReference type="ChEBI" id="CHEBI:18420"/>
    </ligand>
</feature>
<gene>
    <name evidence="24" type="primary">ptsP</name>
    <name evidence="24" type="ORF">SMC7_00620</name>
</gene>
<feature type="domain" description="PEP-utilising enzyme mobile" evidence="21">
    <location>
        <begin position="153"/>
        <end position="224"/>
    </location>
</feature>
<proteinExistence type="inferred from homology"/>
<comment type="function">
    <text evidence="3 17">General (non sugar-specific) component of the phosphoenolpyruvate-dependent sugar phosphotransferase system (sugar PTS). This major carbohydrate active-transport system catalyzes the phosphorylation of incoming sugar substrates concomitantly with their translocation across the cell membrane. Enzyme I transfers the phosphoryl group from phosphoenolpyruvate (PEP) to the phosphoryl carrier protein (HPr).</text>
</comment>
<comment type="caution">
    <text evidence="24">The sequence shown here is derived from an EMBL/GenBank/DDBJ whole genome shotgun (WGS) entry which is preliminary data.</text>
</comment>
<dbReference type="Gene3D" id="1.10.274.10">
    <property type="entry name" value="PtsI, HPr-binding domain"/>
    <property type="match status" value="1"/>
</dbReference>
<dbReference type="SUPFAM" id="SSF51621">
    <property type="entry name" value="Phosphoenolpyruvate/pyruvate domain"/>
    <property type="match status" value="1"/>
</dbReference>
<evidence type="ECO:0000256" key="8">
    <source>
        <dbReference type="ARBA" id="ARBA00022448"/>
    </source>
</evidence>
<evidence type="ECO:0000259" key="23">
    <source>
        <dbReference type="Pfam" id="PF05524"/>
    </source>
</evidence>
<organism evidence="24 25">
    <name type="scientific">Candidatus Cryosericum terrychapinii</name>
    <dbReference type="NCBI Taxonomy" id="2290919"/>
    <lineage>
        <taxon>Bacteria</taxon>
        <taxon>Pseudomonadati</taxon>
        <taxon>Caldisericota/Cryosericota group</taxon>
        <taxon>Candidatus Cryosericota</taxon>
        <taxon>Candidatus Cryosericia</taxon>
        <taxon>Candidatus Cryosericales</taxon>
        <taxon>Candidatus Cryosericaceae</taxon>
        <taxon>Candidatus Cryosericum</taxon>
    </lineage>
</organism>
<keyword evidence="14 17" id="KW-0418">Kinase</keyword>
<keyword evidence="15 17" id="KW-0460">Magnesium</keyword>
<dbReference type="InterPro" id="IPR024692">
    <property type="entry name" value="PTS_EI"/>
</dbReference>
<dbReference type="SUPFAM" id="SSF52009">
    <property type="entry name" value="Phosphohistidine domain"/>
    <property type="match status" value="1"/>
</dbReference>
<evidence type="ECO:0000256" key="15">
    <source>
        <dbReference type="ARBA" id="ARBA00022842"/>
    </source>
</evidence>
<dbReference type="Proteomes" id="UP000266328">
    <property type="component" value="Unassembled WGS sequence"/>
</dbReference>
<evidence type="ECO:0000256" key="2">
    <source>
        <dbReference type="ARBA" id="ARBA00001946"/>
    </source>
</evidence>
<evidence type="ECO:0000256" key="3">
    <source>
        <dbReference type="ARBA" id="ARBA00002728"/>
    </source>
</evidence>
<dbReference type="InterPro" id="IPR036637">
    <property type="entry name" value="Phosphohistidine_dom_sf"/>
</dbReference>
<dbReference type="Pfam" id="PF02896">
    <property type="entry name" value="PEP-utilizers_C"/>
    <property type="match status" value="1"/>
</dbReference>
<accession>A0A398D6R1</accession>
<evidence type="ECO:0000256" key="16">
    <source>
        <dbReference type="ARBA" id="ARBA00033235"/>
    </source>
</evidence>
<dbReference type="PANTHER" id="PTHR46244:SF3">
    <property type="entry name" value="PHOSPHOENOLPYRUVATE-PROTEIN PHOSPHOTRANSFERASE"/>
    <property type="match status" value="1"/>
</dbReference>
<keyword evidence="13 17" id="KW-0479">Metal-binding</keyword>
<sequence>MKELRGVGASTGIVVGPAKICQYAELEVAEAKDELPFKDKLETLRDALEKTTNDIRQSYARVEATNPKGAKIFEAHVLFLQDPTLLERIESMLREGYGVAYSVKRSFEESARQLEQLEDGYLRERAGDLRDVSERVLGTILHRSKTGAVLLLEPSIIVASDLTPSDTARLDRSSVLGFVTEKGGATSHTAILAEALGIPAVVGVKNALREIRDEDELIIDGRQGLVIVGPEEETIRAYARRREELERESATLRENATLTRPRRSSKKVEVTANIGSPRDVEKALQVGADGVGLYRTEFLFLDRDCPPSEEEQFEAYRIVLEQFSGKPVTIRTLDIGGDKEIRYLNLDKELNPSLGVRGIRLCLEHRDLFKTQLRAVLRASTYGRARIMYPMVAVREEIVEARAVLEEVKKELTENGTTFDKGIEVGIMVEVPSAALNAEELADHVDFFSIGTNDLVQYTFAADRTNENLSYLYQPQNSAVLGLVKMTVDASHRRGKWTGVCGELAGDAEAIPTLVGLGVDELSMSSQKIPFAQKILFEL</sequence>
<dbReference type="Gene3D" id="3.50.30.10">
    <property type="entry name" value="Phosphohistidine domain"/>
    <property type="match status" value="1"/>
</dbReference>
<feature type="binding site" evidence="19">
    <location>
        <begin position="453"/>
        <end position="454"/>
    </location>
    <ligand>
        <name>phosphoenolpyruvate</name>
        <dbReference type="ChEBI" id="CHEBI:58702"/>
    </ligand>
</feature>
<dbReference type="AlphaFoldDB" id="A0A398D6R1"/>
<comment type="catalytic activity">
    <reaction evidence="1 17">
        <text>L-histidyl-[protein] + phosphoenolpyruvate = N(pros)-phospho-L-histidyl-[protein] + pyruvate</text>
        <dbReference type="Rhea" id="RHEA:23880"/>
        <dbReference type="Rhea" id="RHEA-COMP:9745"/>
        <dbReference type="Rhea" id="RHEA-COMP:9746"/>
        <dbReference type="ChEBI" id="CHEBI:15361"/>
        <dbReference type="ChEBI" id="CHEBI:29979"/>
        <dbReference type="ChEBI" id="CHEBI:58702"/>
        <dbReference type="ChEBI" id="CHEBI:64837"/>
        <dbReference type="EC" id="2.7.3.9"/>
    </reaction>
</comment>
<protein>
    <recommendedName>
        <fullName evidence="7 17">Phosphoenolpyruvate-protein phosphotransferase</fullName>
        <ecNumber evidence="6 17">2.7.3.9</ecNumber>
    </recommendedName>
    <alternativeName>
        <fullName evidence="16 17">Phosphotransferase system, enzyme I</fullName>
    </alternativeName>
</protein>
<evidence type="ECO:0000256" key="14">
    <source>
        <dbReference type="ARBA" id="ARBA00022777"/>
    </source>
</evidence>
<dbReference type="PRINTS" id="PR01736">
    <property type="entry name" value="PHPHTRNFRASE"/>
</dbReference>
<feature type="binding site" evidence="19">
    <location>
        <position position="464"/>
    </location>
    <ligand>
        <name>phosphoenolpyruvate</name>
        <dbReference type="ChEBI" id="CHEBI:58702"/>
    </ligand>
</feature>
<dbReference type="InterPro" id="IPR008731">
    <property type="entry name" value="PTS_EIN"/>
</dbReference>
<dbReference type="RefSeq" id="WP_119088453.1">
    <property type="nucleotide sequence ID" value="NZ_QXIS01000004.1"/>
</dbReference>
<dbReference type="PANTHER" id="PTHR46244">
    <property type="entry name" value="PHOSPHOENOLPYRUVATE-PROTEIN PHOSPHOTRANSFERASE"/>
    <property type="match status" value="1"/>
</dbReference>
<evidence type="ECO:0000313" key="25">
    <source>
        <dbReference type="Proteomes" id="UP000266328"/>
    </source>
</evidence>
<evidence type="ECO:0000313" key="24">
    <source>
        <dbReference type="EMBL" id="RIE06784.1"/>
    </source>
</evidence>
<evidence type="ECO:0000256" key="4">
    <source>
        <dbReference type="ARBA" id="ARBA00004496"/>
    </source>
</evidence>
<dbReference type="InterPro" id="IPR008279">
    <property type="entry name" value="PEP-util_enz_mobile_dom"/>
</dbReference>
<evidence type="ECO:0000256" key="11">
    <source>
        <dbReference type="ARBA" id="ARBA00022679"/>
    </source>
</evidence>
<keyword evidence="12 17" id="KW-0598">Phosphotransferase system</keyword>
<evidence type="ECO:0000259" key="22">
    <source>
        <dbReference type="Pfam" id="PF02896"/>
    </source>
</evidence>
<evidence type="ECO:0000256" key="12">
    <source>
        <dbReference type="ARBA" id="ARBA00022683"/>
    </source>
</evidence>
<feature type="active site" description="Proton donor" evidence="18">
    <location>
        <position position="501"/>
    </location>
</feature>
<comment type="subcellular location">
    <subcellularLocation>
        <location evidence="4 17">Cytoplasm</location>
    </subcellularLocation>
</comment>
<dbReference type="InterPro" id="IPR036618">
    <property type="entry name" value="PtsI_HPr-bd_sf"/>
</dbReference>
<keyword evidence="9 17" id="KW-0963">Cytoplasm</keyword>
<evidence type="ECO:0000256" key="20">
    <source>
        <dbReference type="PIRSR" id="PIRSR000732-3"/>
    </source>
</evidence>
<dbReference type="GO" id="GO:0016301">
    <property type="term" value="F:kinase activity"/>
    <property type="evidence" value="ECO:0007669"/>
    <property type="project" value="UniProtKB-KW"/>
</dbReference>
<dbReference type="GO" id="GO:0008965">
    <property type="term" value="F:phosphoenolpyruvate-protein phosphotransferase activity"/>
    <property type="evidence" value="ECO:0007669"/>
    <property type="project" value="UniProtKB-EC"/>
</dbReference>
<dbReference type="InterPro" id="IPR015813">
    <property type="entry name" value="Pyrv/PenolPyrv_kinase-like_dom"/>
</dbReference>
<keyword evidence="11 17" id="KW-0808">Transferase</keyword>
<dbReference type="EMBL" id="QXIS01000004">
    <property type="protein sequence ID" value="RIE06784.1"/>
    <property type="molecule type" value="Genomic_DNA"/>
</dbReference>
<comment type="similarity">
    <text evidence="5 17">Belongs to the PEP-utilizing enzyme family.</text>
</comment>
<dbReference type="EC" id="2.7.3.9" evidence="6 17"/>
<feature type="domain" description="PEP-utilising enzyme C-terminal" evidence="22">
    <location>
        <begin position="256"/>
        <end position="536"/>
    </location>
</feature>
<evidence type="ECO:0000256" key="5">
    <source>
        <dbReference type="ARBA" id="ARBA00007837"/>
    </source>
</evidence>
<dbReference type="InterPro" id="IPR023151">
    <property type="entry name" value="PEP_util_CS"/>
</dbReference>
<dbReference type="Gene3D" id="3.20.20.60">
    <property type="entry name" value="Phosphoenolpyruvate-binding domains"/>
    <property type="match status" value="1"/>
</dbReference>
<evidence type="ECO:0000256" key="18">
    <source>
        <dbReference type="PIRSR" id="PIRSR000732-1"/>
    </source>
</evidence>
<keyword evidence="24" id="KW-0670">Pyruvate</keyword>
<dbReference type="InterPro" id="IPR000121">
    <property type="entry name" value="PEP_util_C"/>
</dbReference>
<dbReference type="PROSITE" id="PS00742">
    <property type="entry name" value="PEP_ENZYMES_2"/>
    <property type="match status" value="1"/>
</dbReference>
<dbReference type="GO" id="GO:0046872">
    <property type="term" value="F:metal ion binding"/>
    <property type="evidence" value="ECO:0007669"/>
    <property type="project" value="UniProtKB-KW"/>
</dbReference>
<evidence type="ECO:0000256" key="17">
    <source>
        <dbReference type="PIRNR" id="PIRNR000732"/>
    </source>
</evidence>
<name>A0A398D6R1_9BACT</name>
<dbReference type="InterPro" id="IPR040442">
    <property type="entry name" value="Pyrv_kinase-like_dom_sf"/>
</dbReference>
<dbReference type="OrthoDB" id="9765468at2"/>
<reference evidence="24 25" key="1">
    <citation type="submission" date="2018-09" db="EMBL/GenBank/DDBJ databases">
        <title>Discovery and Ecogenomic Context for Candidatus Cryosericales, a Global Caldiserica Order Active in Thawing Permafrost.</title>
        <authorList>
            <person name="Martinez M.A."/>
            <person name="Woodcroft B.J."/>
            <person name="Ignacio Espinoza J.C."/>
            <person name="Zayed A."/>
            <person name="Singleton C.M."/>
            <person name="Boyd J."/>
            <person name="Li Y.-F."/>
            <person name="Purvine S."/>
            <person name="Maughan H."/>
            <person name="Hodgkins S.B."/>
            <person name="Anderson D."/>
            <person name="Sederholm M."/>
            <person name="Temperton B."/>
            <person name="Saleska S.R."/>
            <person name="Tyson G.W."/>
            <person name="Rich V.I."/>
        </authorList>
    </citation>
    <scope>NUCLEOTIDE SEQUENCE [LARGE SCALE GENOMIC DNA]</scope>
    <source>
        <strain evidence="24 25">SMC7</strain>
    </source>
</reference>